<dbReference type="EMBL" id="PGTO01000010">
    <property type="protein sequence ID" value="RAU21436.1"/>
    <property type="molecule type" value="Genomic_DNA"/>
</dbReference>
<reference evidence="3 4" key="1">
    <citation type="submission" date="2017-11" db="EMBL/GenBank/DDBJ databases">
        <title>Draft genome sequence of magnetotactic bacterium Magnetospirillum kuznetsovii LBB-42.</title>
        <authorList>
            <person name="Grouzdev D.S."/>
            <person name="Rysina M.S."/>
            <person name="Baslerov R.V."/>
            <person name="Koziaeva V."/>
        </authorList>
    </citation>
    <scope>NUCLEOTIDE SEQUENCE [LARGE SCALE GENOMIC DNA]</scope>
    <source>
        <strain evidence="3 4">LBB-42</strain>
    </source>
</reference>
<gene>
    <name evidence="3" type="ORF">CU669_13500</name>
</gene>
<keyword evidence="4" id="KW-1185">Reference proteome</keyword>
<protein>
    <recommendedName>
        <fullName evidence="5">DUF2946 domain-containing protein</fullName>
    </recommendedName>
</protein>
<evidence type="ECO:0000256" key="1">
    <source>
        <dbReference type="SAM" id="MobiDB-lite"/>
    </source>
</evidence>
<keyword evidence="2" id="KW-0732">Signal</keyword>
<evidence type="ECO:0000256" key="2">
    <source>
        <dbReference type="SAM" id="SignalP"/>
    </source>
</evidence>
<feature type="chain" id="PRO_5017057996" description="DUF2946 domain-containing protein" evidence="2">
    <location>
        <begin position="30"/>
        <end position="122"/>
    </location>
</feature>
<feature type="compositionally biased region" description="Pro residues" evidence="1">
    <location>
        <begin position="82"/>
        <end position="91"/>
    </location>
</feature>
<feature type="region of interest" description="Disordered" evidence="1">
    <location>
        <begin position="82"/>
        <end position="122"/>
    </location>
</feature>
<dbReference type="InterPro" id="IPR021333">
    <property type="entry name" value="DUF2946"/>
</dbReference>
<name>A0A364NWK5_9PROT</name>
<dbReference type="Pfam" id="PF11162">
    <property type="entry name" value="DUF2946"/>
    <property type="match status" value="1"/>
</dbReference>
<dbReference type="AlphaFoldDB" id="A0A364NWK5"/>
<evidence type="ECO:0008006" key="5">
    <source>
        <dbReference type="Google" id="ProtNLM"/>
    </source>
</evidence>
<organism evidence="3 4">
    <name type="scientific">Paramagnetospirillum kuznetsovii</name>
    <dbReference type="NCBI Taxonomy" id="2053833"/>
    <lineage>
        <taxon>Bacteria</taxon>
        <taxon>Pseudomonadati</taxon>
        <taxon>Pseudomonadota</taxon>
        <taxon>Alphaproteobacteria</taxon>
        <taxon>Rhodospirillales</taxon>
        <taxon>Magnetospirillaceae</taxon>
        <taxon>Paramagnetospirillum</taxon>
    </lineage>
</organism>
<sequence length="122" mass="12419">MIPGRIWRTAAAALLAVALCLGSIGDVMAGARALAGDPVFGGDICHTPRPGESKAAESDAPTPVHNCCVYCHVGQTVELAPPIPGLSPPTTPSVRIAYSPTQTDFSPGTAPGHNRARAPPLS</sequence>
<accession>A0A364NWK5</accession>
<proteinExistence type="predicted"/>
<dbReference type="Proteomes" id="UP000251075">
    <property type="component" value="Unassembled WGS sequence"/>
</dbReference>
<feature type="signal peptide" evidence="2">
    <location>
        <begin position="1"/>
        <end position="29"/>
    </location>
</feature>
<comment type="caution">
    <text evidence="3">The sequence shown here is derived from an EMBL/GenBank/DDBJ whole genome shotgun (WGS) entry which is preliminary data.</text>
</comment>
<evidence type="ECO:0000313" key="4">
    <source>
        <dbReference type="Proteomes" id="UP000251075"/>
    </source>
</evidence>
<evidence type="ECO:0000313" key="3">
    <source>
        <dbReference type="EMBL" id="RAU21436.1"/>
    </source>
</evidence>